<organism evidence="1 2">
    <name type="scientific">Smallanthus sonchifolius</name>
    <dbReference type="NCBI Taxonomy" id="185202"/>
    <lineage>
        <taxon>Eukaryota</taxon>
        <taxon>Viridiplantae</taxon>
        <taxon>Streptophyta</taxon>
        <taxon>Embryophyta</taxon>
        <taxon>Tracheophyta</taxon>
        <taxon>Spermatophyta</taxon>
        <taxon>Magnoliopsida</taxon>
        <taxon>eudicotyledons</taxon>
        <taxon>Gunneridae</taxon>
        <taxon>Pentapetalae</taxon>
        <taxon>asterids</taxon>
        <taxon>campanulids</taxon>
        <taxon>Asterales</taxon>
        <taxon>Asteraceae</taxon>
        <taxon>Asteroideae</taxon>
        <taxon>Heliantheae alliance</taxon>
        <taxon>Millerieae</taxon>
        <taxon>Smallanthus</taxon>
    </lineage>
</organism>
<dbReference type="EMBL" id="CM042043">
    <property type="protein sequence ID" value="KAI3694918.1"/>
    <property type="molecule type" value="Genomic_DNA"/>
</dbReference>
<accession>A0ACB8ZBD8</accession>
<keyword evidence="2" id="KW-1185">Reference proteome</keyword>
<reference evidence="1 2" key="2">
    <citation type="journal article" date="2022" name="Mol. Ecol. Resour.">
        <title>The genomes of chicory, endive, great burdock and yacon provide insights into Asteraceae paleo-polyploidization history and plant inulin production.</title>
        <authorList>
            <person name="Fan W."/>
            <person name="Wang S."/>
            <person name="Wang H."/>
            <person name="Wang A."/>
            <person name="Jiang F."/>
            <person name="Liu H."/>
            <person name="Zhao H."/>
            <person name="Xu D."/>
            <person name="Zhang Y."/>
        </authorList>
    </citation>
    <scope>NUCLEOTIDE SEQUENCE [LARGE SCALE GENOMIC DNA]</scope>
    <source>
        <strain evidence="2">cv. Yunnan</strain>
        <tissue evidence="1">Leaves</tissue>
    </source>
</reference>
<reference evidence="2" key="1">
    <citation type="journal article" date="2022" name="Mol. Ecol. Resour.">
        <title>The genomes of chicory, endive, great burdock and yacon provide insights into Asteraceae palaeo-polyploidization history and plant inulin production.</title>
        <authorList>
            <person name="Fan W."/>
            <person name="Wang S."/>
            <person name="Wang H."/>
            <person name="Wang A."/>
            <person name="Jiang F."/>
            <person name="Liu H."/>
            <person name="Zhao H."/>
            <person name="Xu D."/>
            <person name="Zhang Y."/>
        </authorList>
    </citation>
    <scope>NUCLEOTIDE SEQUENCE [LARGE SCALE GENOMIC DNA]</scope>
    <source>
        <strain evidence="2">cv. Yunnan</strain>
    </source>
</reference>
<proteinExistence type="predicted"/>
<protein>
    <submittedName>
        <fullName evidence="1">Uncharacterized protein</fullName>
    </submittedName>
</protein>
<sequence length="130" mass="15435">MLLGLLTLLDHYYSRKLFDLFTVEIYSQLIIFSVQNETRLTYSQNCYLSGKGRVLLYHSKDRYCWTNIRTAFDTRTELINTLWIAINPHKSNQFLVLHGGLNTTVDCDQRLRCKVEHKQIIIRVFFTLQE</sequence>
<evidence type="ECO:0000313" key="1">
    <source>
        <dbReference type="EMBL" id="KAI3694918.1"/>
    </source>
</evidence>
<name>A0ACB8ZBD8_9ASTR</name>
<dbReference type="Proteomes" id="UP001056120">
    <property type="component" value="Linkage Group LG26"/>
</dbReference>
<gene>
    <name evidence="1" type="ORF">L1987_77902</name>
</gene>
<evidence type="ECO:0000313" key="2">
    <source>
        <dbReference type="Proteomes" id="UP001056120"/>
    </source>
</evidence>
<comment type="caution">
    <text evidence="1">The sequence shown here is derived from an EMBL/GenBank/DDBJ whole genome shotgun (WGS) entry which is preliminary data.</text>
</comment>